<evidence type="ECO:0000256" key="3">
    <source>
        <dbReference type="ARBA" id="ARBA00012071"/>
    </source>
</evidence>
<dbReference type="HAMAP" id="MF_00409">
    <property type="entry name" value="LpxK"/>
    <property type="match status" value="1"/>
</dbReference>
<sequence>MRPPPFWNPDGPRTSGAVTRALLSPLGWAYAAAGAWRIARTAPAPAPAPVICVGNLTLGGTGKTPVTLAVMDAARALGLTPAALTRGWGGRLAGPVQVDPALHGAREAGDEPLLLARTGLTVLDRKRVEGARLAADLGADLIVMDDGHQNPRLEKSLSLVVVDGETGWGPGQIFPAGPLREPVSAGLARADAVIVMGPDEDYQPDLARLGLDALERPVLRAWLAPEAAPPEGPLVAFAGIGRPQKFYDALVRWGGQLVETASFPDHHAFSRGDLNRLSDLAAAHDASLITTEKDWVRLPGDVRSAIAAWPVRARFAEPARLTALVEQAVDAWRARR</sequence>
<dbReference type="EMBL" id="VWOJ01000002">
    <property type="protein sequence ID" value="KAA5803533.1"/>
    <property type="molecule type" value="Genomic_DNA"/>
</dbReference>
<keyword evidence="10 13" id="KW-0067">ATP-binding</keyword>
<evidence type="ECO:0000256" key="6">
    <source>
        <dbReference type="ARBA" id="ARBA00022556"/>
    </source>
</evidence>
<reference evidence="14 15" key="1">
    <citation type="submission" date="2019-09" db="EMBL/GenBank/DDBJ databases">
        <authorList>
            <person name="Kevbrin V."/>
            <person name="Grouzdev D.S."/>
        </authorList>
    </citation>
    <scope>NUCLEOTIDE SEQUENCE [LARGE SCALE GENOMIC DNA]</scope>
    <source>
        <strain evidence="14 15">G-192</strain>
    </source>
</reference>
<dbReference type="GO" id="GO:0009244">
    <property type="term" value="P:lipopolysaccharide core region biosynthetic process"/>
    <property type="evidence" value="ECO:0007669"/>
    <property type="project" value="TreeGrafter"/>
</dbReference>
<evidence type="ECO:0000256" key="12">
    <source>
        <dbReference type="ARBA" id="ARBA00029757"/>
    </source>
</evidence>
<keyword evidence="9 13" id="KW-0418">Kinase</keyword>
<evidence type="ECO:0000256" key="9">
    <source>
        <dbReference type="ARBA" id="ARBA00022777"/>
    </source>
</evidence>
<gene>
    <name evidence="13" type="primary">lpxK</name>
    <name evidence="14" type="ORF">F1654_06925</name>
</gene>
<dbReference type="GO" id="GO:0005886">
    <property type="term" value="C:plasma membrane"/>
    <property type="evidence" value="ECO:0007669"/>
    <property type="project" value="TreeGrafter"/>
</dbReference>
<dbReference type="InterPro" id="IPR003758">
    <property type="entry name" value="LpxK"/>
</dbReference>
<proteinExistence type="inferred from homology"/>
<dbReference type="PANTHER" id="PTHR42724:SF1">
    <property type="entry name" value="TETRAACYLDISACCHARIDE 4'-KINASE, MITOCHONDRIAL-RELATED"/>
    <property type="match status" value="1"/>
</dbReference>
<comment type="similarity">
    <text evidence="13">Belongs to the LpxK family.</text>
</comment>
<dbReference type="PANTHER" id="PTHR42724">
    <property type="entry name" value="TETRAACYLDISACCHARIDE 4'-KINASE"/>
    <property type="match status" value="1"/>
</dbReference>
<accession>A0A5M6ZFK5</accession>
<keyword evidence="15" id="KW-1185">Reference proteome</keyword>
<name>A0A5M6ZFK5_9PROT</name>
<evidence type="ECO:0000256" key="11">
    <source>
        <dbReference type="ARBA" id="ARBA00023098"/>
    </source>
</evidence>
<dbReference type="GO" id="GO:0009029">
    <property type="term" value="F:lipid-A 4'-kinase activity"/>
    <property type="evidence" value="ECO:0007669"/>
    <property type="project" value="UniProtKB-UniRule"/>
</dbReference>
<comment type="pathway">
    <text evidence="2 13">Glycolipid biosynthesis; lipid IV(A) biosynthesis; lipid IV(A) from (3R)-3-hydroxytetradecanoyl-[acyl-carrier-protein] and UDP-N-acetyl-alpha-D-glucosamine: step 6/6.</text>
</comment>
<evidence type="ECO:0000313" key="15">
    <source>
        <dbReference type="Proteomes" id="UP000325122"/>
    </source>
</evidence>
<dbReference type="GO" id="GO:0009245">
    <property type="term" value="P:lipid A biosynthetic process"/>
    <property type="evidence" value="ECO:0007669"/>
    <property type="project" value="UniProtKB-UniRule"/>
</dbReference>
<protein>
    <recommendedName>
        <fullName evidence="4 13">Tetraacyldisaccharide 4'-kinase</fullName>
        <ecNumber evidence="3 13">2.7.1.130</ecNumber>
    </recommendedName>
    <alternativeName>
        <fullName evidence="12 13">Lipid A 4'-kinase</fullName>
    </alternativeName>
</protein>
<evidence type="ECO:0000256" key="7">
    <source>
        <dbReference type="ARBA" id="ARBA00022679"/>
    </source>
</evidence>
<evidence type="ECO:0000256" key="5">
    <source>
        <dbReference type="ARBA" id="ARBA00022516"/>
    </source>
</evidence>
<dbReference type="GO" id="GO:0005524">
    <property type="term" value="F:ATP binding"/>
    <property type="evidence" value="ECO:0007669"/>
    <property type="project" value="UniProtKB-UniRule"/>
</dbReference>
<dbReference type="RefSeq" id="WP_150022801.1">
    <property type="nucleotide sequence ID" value="NZ_VWOJ01000002.1"/>
</dbReference>
<evidence type="ECO:0000256" key="13">
    <source>
        <dbReference type="HAMAP-Rule" id="MF_00409"/>
    </source>
</evidence>
<dbReference type="SUPFAM" id="SSF52540">
    <property type="entry name" value="P-loop containing nucleoside triphosphate hydrolases"/>
    <property type="match status" value="1"/>
</dbReference>
<feature type="binding site" evidence="13">
    <location>
        <begin position="57"/>
        <end position="64"/>
    </location>
    <ligand>
        <name>ATP</name>
        <dbReference type="ChEBI" id="CHEBI:30616"/>
    </ligand>
</feature>
<dbReference type="NCBIfam" id="TIGR00682">
    <property type="entry name" value="lpxK"/>
    <property type="match status" value="1"/>
</dbReference>
<evidence type="ECO:0000256" key="2">
    <source>
        <dbReference type="ARBA" id="ARBA00004870"/>
    </source>
</evidence>
<evidence type="ECO:0000256" key="10">
    <source>
        <dbReference type="ARBA" id="ARBA00022840"/>
    </source>
</evidence>
<evidence type="ECO:0000313" key="14">
    <source>
        <dbReference type="EMBL" id="KAA5803533.1"/>
    </source>
</evidence>
<dbReference type="EC" id="2.7.1.130" evidence="3 13"/>
<keyword evidence="7 13" id="KW-0808">Transferase</keyword>
<organism evidence="14 15">
    <name type="scientific">Alkalicaulis satelles</name>
    <dbReference type="NCBI Taxonomy" id="2609175"/>
    <lineage>
        <taxon>Bacteria</taxon>
        <taxon>Pseudomonadati</taxon>
        <taxon>Pseudomonadota</taxon>
        <taxon>Alphaproteobacteria</taxon>
        <taxon>Maricaulales</taxon>
        <taxon>Maricaulaceae</taxon>
        <taxon>Alkalicaulis</taxon>
    </lineage>
</organism>
<comment type="function">
    <text evidence="1 13">Transfers the gamma-phosphate of ATP to the 4'-position of a tetraacyldisaccharide 1-phosphate intermediate (termed DS-1-P) to form tetraacyldisaccharide 1,4'-bis-phosphate (lipid IVA).</text>
</comment>
<evidence type="ECO:0000256" key="1">
    <source>
        <dbReference type="ARBA" id="ARBA00002274"/>
    </source>
</evidence>
<dbReference type="InterPro" id="IPR027417">
    <property type="entry name" value="P-loop_NTPase"/>
</dbReference>
<keyword evidence="11 13" id="KW-0443">Lipid metabolism</keyword>
<dbReference type="Pfam" id="PF02606">
    <property type="entry name" value="LpxK"/>
    <property type="match status" value="1"/>
</dbReference>
<dbReference type="UniPathway" id="UPA00359">
    <property type="reaction ID" value="UER00482"/>
</dbReference>
<comment type="caution">
    <text evidence="14">The sequence shown here is derived from an EMBL/GenBank/DDBJ whole genome shotgun (WGS) entry which is preliminary data.</text>
</comment>
<comment type="catalytic activity">
    <reaction evidence="13">
        <text>a lipid A disaccharide + ATP = a lipid IVA + ADP + H(+)</text>
        <dbReference type="Rhea" id="RHEA:67840"/>
        <dbReference type="ChEBI" id="CHEBI:15378"/>
        <dbReference type="ChEBI" id="CHEBI:30616"/>
        <dbReference type="ChEBI" id="CHEBI:176343"/>
        <dbReference type="ChEBI" id="CHEBI:176425"/>
        <dbReference type="ChEBI" id="CHEBI:456216"/>
        <dbReference type="EC" id="2.7.1.130"/>
    </reaction>
</comment>
<evidence type="ECO:0000256" key="4">
    <source>
        <dbReference type="ARBA" id="ARBA00016436"/>
    </source>
</evidence>
<keyword evidence="5 13" id="KW-0444">Lipid biosynthesis</keyword>
<keyword evidence="6 13" id="KW-0441">Lipid A biosynthesis</keyword>
<dbReference type="AlphaFoldDB" id="A0A5M6ZFK5"/>
<dbReference type="Proteomes" id="UP000325122">
    <property type="component" value="Unassembled WGS sequence"/>
</dbReference>
<keyword evidence="8 13" id="KW-0547">Nucleotide-binding</keyword>
<evidence type="ECO:0000256" key="8">
    <source>
        <dbReference type="ARBA" id="ARBA00022741"/>
    </source>
</evidence>